<name>A0A7K0CLC5_9ACTN</name>
<dbReference type="SMART" id="SM00560">
    <property type="entry name" value="LamGL"/>
    <property type="match status" value="2"/>
</dbReference>
<feature type="domain" description="LamG-like jellyroll fold" evidence="5">
    <location>
        <begin position="324"/>
        <end position="462"/>
    </location>
</feature>
<evidence type="ECO:0000256" key="2">
    <source>
        <dbReference type="ARBA" id="ARBA00023157"/>
    </source>
</evidence>
<evidence type="ECO:0000256" key="4">
    <source>
        <dbReference type="SAM" id="SignalP"/>
    </source>
</evidence>
<dbReference type="OrthoDB" id="176279at2"/>
<evidence type="ECO:0000259" key="5">
    <source>
        <dbReference type="SMART" id="SM00560"/>
    </source>
</evidence>
<dbReference type="GO" id="GO:0006955">
    <property type="term" value="P:immune response"/>
    <property type="evidence" value="ECO:0007669"/>
    <property type="project" value="InterPro"/>
</dbReference>
<dbReference type="InterPro" id="IPR042837">
    <property type="entry name" value="PTX3"/>
</dbReference>
<keyword evidence="7" id="KW-1185">Reference proteome</keyword>
<gene>
    <name evidence="6" type="ORF">SRB5_44490</name>
</gene>
<reference evidence="6 7" key="1">
    <citation type="submission" date="2019-10" db="EMBL/GenBank/DDBJ databases">
        <title>Streptomyces smaragdinus sp. nov. and Streptomyces fabii sp. nov., isolated from the gut of fungus growing-termite Macrotermes natalensis.</title>
        <authorList>
            <person name="Schwitalla J."/>
            <person name="Benndorf R."/>
            <person name="Martin K."/>
            <person name="De Beer W."/>
            <person name="Kaster A.-K."/>
            <person name="Vollmers J."/>
            <person name="Poulsen M."/>
            <person name="Beemelmanns C."/>
        </authorList>
    </citation>
    <scope>NUCLEOTIDE SEQUENCE [LARGE SCALE GENOMIC DNA]</scope>
    <source>
        <strain evidence="6 7">RB5</strain>
    </source>
</reference>
<evidence type="ECO:0000256" key="3">
    <source>
        <dbReference type="SAM" id="MobiDB-lite"/>
    </source>
</evidence>
<feature type="chain" id="PRO_5029688826" description="LamG-like jellyroll fold domain-containing protein" evidence="4">
    <location>
        <begin position="30"/>
        <end position="709"/>
    </location>
</feature>
<evidence type="ECO:0000313" key="7">
    <source>
        <dbReference type="Proteomes" id="UP000466345"/>
    </source>
</evidence>
<protein>
    <recommendedName>
        <fullName evidence="5">LamG-like jellyroll fold domain-containing protein</fullName>
    </recommendedName>
</protein>
<keyword evidence="2" id="KW-1015">Disulfide bond</keyword>
<dbReference type="AlphaFoldDB" id="A0A7K0CLC5"/>
<organism evidence="6 7">
    <name type="scientific">Streptomyces smaragdinus</name>
    <dbReference type="NCBI Taxonomy" id="2585196"/>
    <lineage>
        <taxon>Bacteria</taxon>
        <taxon>Bacillati</taxon>
        <taxon>Actinomycetota</taxon>
        <taxon>Actinomycetes</taxon>
        <taxon>Kitasatosporales</taxon>
        <taxon>Streptomycetaceae</taxon>
        <taxon>Streptomyces</taxon>
    </lineage>
</organism>
<dbReference type="PANTHER" id="PTHR46943:SF1">
    <property type="entry name" value="PENTRAXIN-RELATED PROTEIN PTX3"/>
    <property type="match status" value="1"/>
</dbReference>
<feature type="region of interest" description="Disordered" evidence="3">
    <location>
        <begin position="268"/>
        <end position="289"/>
    </location>
</feature>
<dbReference type="InterPro" id="IPR006558">
    <property type="entry name" value="LamG-like"/>
</dbReference>
<dbReference type="SUPFAM" id="SSF49899">
    <property type="entry name" value="Concanavalin A-like lectins/glucanases"/>
    <property type="match status" value="2"/>
</dbReference>
<feature type="signal peptide" evidence="4">
    <location>
        <begin position="1"/>
        <end position="29"/>
    </location>
</feature>
<proteinExistence type="predicted"/>
<dbReference type="RefSeq" id="WP_153454836.1">
    <property type="nucleotide sequence ID" value="NZ_WEGJ01000020.1"/>
</dbReference>
<keyword evidence="1 4" id="KW-0732">Signal</keyword>
<sequence>MASSGRTRALVVTTLAALTVALAPAQASAAENRPPDQPVAAELTTGFRSCASGAKRPYVNSRPTLRAVLRDQDYSARVSAQFEISWRDEQRTRQVRTYDTTEMRSGSEFSMPLSDEIPGDTVIDWRVRAFDGEVWGPWSDADDLGRCEFVYDPAGPASPVVTSAEYPEGGDTWSGGVGERGHFTLDSPSDDVVAYVYYVAGDADHVVETAGPGDPVTVDWVPQRAGTAVLYAQAVDRAGTASAPATYLFRVGSARAPVAAWRLADPAGSTQAAPDAGEHPAVAGDGVTFGAAGPSGTPYTVAAELDGSAGAYLAPGVQAVDTGDDFSVSAWVSPSSTGDAAAVSRDGDGGAAFALGTHTGADGVARWSFGLPDSRSGDVVRAEGGAASAGEWTHLTGVYDAEKDTATLYVNGSVAGDPVTVRATKSPGDLQLGRALDAGAYGHHWAGALADVRVWDRMVVAPEVPVLAERVAVRRGYWQLNAAPGGVVPEYDGGQPLRLGGGASVYTGDSAACVDPYDPLCPSPDWVIAGSGHLVLHGDGDYAATDAPVIDTSRSWSLSMLFVVPETPDRDMALLSLPGEHTNAVDLRWDGAEHRVRLTVAHEDSAEAETTTLFAAGLWDHQPSHVGAVYDASADELRLYVNGELRSTVPLAGTDAWRATGGLQVGRTSTAGIWGDWLTGSVDEVRAFEGAVTDTQMAAMSNPMETPDV</sequence>
<dbReference type="Proteomes" id="UP000466345">
    <property type="component" value="Unassembled WGS sequence"/>
</dbReference>
<accession>A0A7K0CLC5</accession>
<feature type="domain" description="LamG-like jellyroll fold" evidence="5">
    <location>
        <begin position="554"/>
        <end position="695"/>
    </location>
</feature>
<evidence type="ECO:0000313" key="6">
    <source>
        <dbReference type="EMBL" id="MQY14286.1"/>
    </source>
</evidence>
<dbReference type="PANTHER" id="PTHR46943">
    <property type="entry name" value="PENTRAXIN-RELATED PROTEIN PTX3"/>
    <property type="match status" value="1"/>
</dbReference>
<dbReference type="EMBL" id="WEGJ01000020">
    <property type="protein sequence ID" value="MQY14286.1"/>
    <property type="molecule type" value="Genomic_DNA"/>
</dbReference>
<comment type="caution">
    <text evidence="6">The sequence shown here is derived from an EMBL/GenBank/DDBJ whole genome shotgun (WGS) entry which is preliminary data.</text>
</comment>
<evidence type="ECO:0000256" key="1">
    <source>
        <dbReference type="ARBA" id="ARBA00022729"/>
    </source>
</evidence>
<dbReference type="Gene3D" id="2.60.120.200">
    <property type="match status" value="2"/>
</dbReference>
<dbReference type="Pfam" id="PF13385">
    <property type="entry name" value="Laminin_G_3"/>
    <property type="match status" value="2"/>
</dbReference>
<dbReference type="InterPro" id="IPR013320">
    <property type="entry name" value="ConA-like_dom_sf"/>
</dbReference>